<sequence>MVNWRDIQDQAEKFVFSYKDAKDEDRDAKPFWKDLMMLYGVEARSVGAFEERVRIHGRPGVGKIDYFAPRKFLIEQKSRGKDLDAAYKQAMDYFDSLEEDMRPRYIIVSDFERIRIHDLESDGDNRVTEFHLVDLAKHVRELAFFTDEDVQHYVPEDPINIRAVKAIGKLYEAVKDTNHFTSEEASRLLTRLVFCFFADDTGIFNTNAIRQYIEENTKPDGSDIGAHIDMVFRVLDMDDGRNGDENVRPSTMHSALADLPYVNGGMFYTPDEQRKALFSSREMRDMLIECMRFDWSRVSPEIFGSMFQYVMDSNLLEKTKRHDLGAHYTSEENILKVINGLFLDELKAELANAKSNEAKLNELWEKIAKITLLDPACGCGNFLVVAYKELRKIENEIIARLYARKDKQGAAHAQAGHSRLEFGEFDISNLSKLSVERMHGIEIEAFPAEVAKLSLWLVDHMMNMELGALFEKPLRKLPLKEQPHIVQGNALTMDWEEVVPKEKLSYILGNPPFLGKAAQNADQKTDMLTVWGKGNSVGVLDYVTCWYKKAMEYIQGSNIEVAFVSTNSITQGEQVTVLWPLLFNLGVKINFAHRTFAWTNEAAGKAAVHCVIIGFSTFDREEKTLFDYEDIQGEPKLAKAKQINPYLVDAPIILIEKRRTPIQNVKPIAFGNMPNEGGFLILSAEEKDDLISKDPATEEFIRPLLGSEELINGNGRYCLWLQGVEPEKIKRSPEVMRRVEAVRTKRLMSTRDETKRLAETPTLFGEIRQPQQDYLAIPEVSSENRKYIPIAFLSKNVIATNKLYTMSGADLYDFGVMTSLMHMAWIRAVAGRLESRYQYSAGIVYNNFPWPGVTRKSDLWVGVEEAAQAVLDARAAHPEATLADLYDPSTMPADLLKAHHQLDKAVDACYEKKVFKSEPERLEFLFERYQRLVV</sequence>
<evidence type="ECO:0000259" key="9">
    <source>
        <dbReference type="Pfam" id="PF20473"/>
    </source>
</evidence>
<dbReference type="InterPro" id="IPR046819">
    <property type="entry name" value="MmeI_hel"/>
</dbReference>
<dbReference type="PANTHER" id="PTHR33841:SF1">
    <property type="entry name" value="DNA METHYLTRANSFERASE A"/>
    <property type="match status" value="1"/>
</dbReference>
<dbReference type="PANTHER" id="PTHR33841">
    <property type="entry name" value="DNA METHYLTRANSFERASE YEEA-RELATED"/>
    <property type="match status" value="1"/>
</dbReference>
<dbReference type="InterPro" id="IPR029063">
    <property type="entry name" value="SAM-dependent_MTases_sf"/>
</dbReference>
<dbReference type="InterPro" id="IPR002052">
    <property type="entry name" value="DNA_methylase_N6_adenine_CS"/>
</dbReference>
<name>A0A1G1Z435_9BACT</name>
<keyword evidence="2" id="KW-0489">Methyltransferase</keyword>
<feature type="domain" description="MmeI-like helicase spacer" evidence="6">
    <location>
        <begin position="184"/>
        <end position="267"/>
    </location>
</feature>
<evidence type="ECO:0000256" key="1">
    <source>
        <dbReference type="ARBA" id="ARBA00011900"/>
    </source>
</evidence>
<evidence type="ECO:0000259" key="6">
    <source>
        <dbReference type="Pfam" id="PF20465"/>
    </source>
</evidence>
<evidence type="ECO:0000313" key="11">
    <source>
        <dbReference type="Proteomes" id="UP000178744"/>
    </source>
</evidence>
<dbReference type="InterPro" id="IPR050953">
    <property type="entry name" value="N4_N6_ade-DNA_methylase"/>
</dbReference>
<organism evidence="10 11">
    <name type="scientific">Candidatus Colwellbacteria bacterium RIFCSPLOWO2_01_FULL_48_10</name>
    <dbReference type="NCBI Taxonomy" id="1797690"/>
    <lineage>
        <taxon>Bacteria</taxon>
        <taxon>Candidatus Colwelliibacteriota</taxon>
    </lineage>
</organism>
<dbReference type="GO" id="GO:0003676">
    <property type="term" value="F:nucleic acid binding"/>
    <property type="evidence" value="ECO:0007669"/>
    <property type="project" value="InterPro"/>
</dbReference>
<evidence type="ECO:0000259" key="8">
    <source>
        <dbReference type="Pfam" id="PF20467"/>
    </source>
</evidence>
<dbReference type="GO" id="GO:0032259">
    <property type="term" value="P:methylation"/>
    <property type="evidence" value="ECO:0007669"/>
    <property type="project" value="UniProtKB-KW"/>
</dbReference>
<dbReference type="Pfam" id="PF20466">
    <property type="entry name" value="MmeI_TRD"/>
    <property type="match status" value="1"/>
</dbReference>
<dbReference type="PROSITE" id="PS00092">
    <property type="entry name" value="N6_MTASE"/>
    <property type="match status" value="1"/>
</dbReference>
<dbReference type="Pfam" id="PF20465">
    <property type="entry name" value="MmeI_hel"/>
    <property type="match status" value="1"/>
</dbReference>
<dbReference type="InterPro" id="IPR046816">
    <property type="entry name" value="MmeI_Mtase"/>
</dbReference>
<dbReference type="SUPFAM" id="SSF53335">
    <property type="entry name" value="S-adenosyl-L-methionine-dependent methyltransferases"/>
    <property type="match status" value="1"/>
</dbReference>
<dbReference type="InterPro" id="IPR046817">
    <property type="entry name" value="MmeI_N"/>
</dbReference>
<evidence type="ECO:0000256" key="3">
    <source>
        <dbReference type="ARBA" id="ARBA00022679"/>
    </source>
</evidence>
<keyword evidence="3" id="KW-0808">Transferase</keyword>
<dbReference type="Proteomes" id="UP000178744">
    <property type="component" value="Unassembled WGS sequence"/>
</dbReference>
<dbReference type="Pfam" id="PF20467">
    <property type="entry name" value="MmeI_C"/>
    <property type="match status" value="1"/>
</dbReference>
<protein>
    <recommendedName>
        <fullName evidence="1">site-specific DNA-methyltransferase (adenine-specific)</fullName>
        <ecNumber evidence="1">2.1.1.72</ecNumber>
    </recommendedName>
</protein>
<proteinExistence type="predicted"/>
<comment type="catalytic activity">
    <reaction evidence="4">
        <text>a 2'-deoxyadenosine in DNA + S-adenosyl-L-methionine = an N(6)-methyl-2'-deoxyadenosine in DNA + S-adenosyl-L-homocysteine + H(+)</text>
        <dbReference type="Rhea" id="RHEA:15197"/>
        <dbReference type="Rhea" id="RHEA-COMP:12418"/>
        <dbReference type="Rhea" id="RHEA-COMP:12419"/>
        <dbReference type="ChEBI" id="CHEBI:15378"/>
        <dbReference type="ChEBI" id="CHEBI:57856"/>
        <dbReference type="ChEBI" id="CHEBI:59789"/>
        <dbReference type="ChEBI" id="CHEBI:90615"/>
        <dbReference type="ChEBI" id="CHEBI:90616"/>
        <dbReference type="EC" id="2.1.1.72"/>
    </reaction>
</comment>
<dbReference type="GO" id="GO:0009007">
    <property type="term" value="F:site-specific DNA-methyltransferase (adenine-specific) activity"/>
    <property type="evidence" value="ECO:0007669"/>
    <property type="project" value="UniProtKB-EC"/>
</dbReference>
<evidence type="ECO:0000259" key="5">
    <source>
        <dbReference type="Pfam" id="PF20464"/>
    </source>
</evidence>
<evidence type="ECO:0000256" key="4">
    <source>
        <dbReference type="ARBA" id="ARBA00047942"/>
    </source>
</evidence>
<dbReference type="Pfam" id="PF20473">
    <property type="entry name" value="MmeI_Mtase"/>
    <property type="match status" value="1"/>
</dbReference>
<feature type="domain" description="MmeI-like target recognition" evidence="7">
    <location>
        <begin position="650"/>
        <end position="851"/>
    </location>
</feature>
<evidence type="ECO:0000259" key="7">
    <source>
        <dbReference type="Pfam" id="PF20466"/>
    </source>
</evidence>
<comment type="caution">
    <text evidence="10">The sequence shown here is derived from an EMBL/GenBank/DDBJ whole genome shotgun (WGS) entry which is preliminary data.</text>
</comment>
<feature type="domain" description="MmeI-like C-terminal" evidence="8">
    <location>
        <begin position="863"/>
        <end position="933"/>
    </location>
</feature>
<dbReference type="STRING" id="1797690.A3B23_03850"/>
<dbReference type="EMBL" id="MHIY01000024">
    <property type="protein sequence ID" value="OGY59421.1"/>
    <property type="molecule type" value="Genomic_DNA"/>
</dbReference>
<reference evidence="10 11" key="1">
    <citation type="journal article" date="2016" name="Nat. Commun.">
        <title>Thousands of microbial genomes shed light on interconnected biogeochemical processes in an aquifer system.</title>
        <authorList>
            <person name="Anantharaman K."/>
            <person name="Brown C.T."/>
            <person name="Hug L.A."/>
            <person name="Sharon I."/>
            <person name="Castelle C.J."/>
            <person name="Probst A.J."/>
            <person name="Thomas B.C."/>
            <person name="Singh A."/>
            <person name="Wilkins M.J."/>
            <person name="Karaoz U."/>
            <person name="Brodie E.L."/>
            <person name="Williams K.H."/>
            <person name="Hubbard S.S."/>
            <person name="Banfield J.F."/>
        </authorList>
    </citation>
    <scope>NUCLEOTIDE SEQUENCE [LARGE SCALE GENOMIC DNA]</scope>
</reference>
<feature type="domain" description="MmeI-like DNA-methyltransferase" evidence="9">
    <location>
        <begin position="351"/>
        <end position="626"/>
    </location>
</feature>
<dbReference type="InterPro" id="IPR046820">
    <property type="entry name" value="MmeI_TRD"/>
</dbReference>
<feature type="domain" description="MmeI-like N-terminal" evidence="5">
    <location>
        <begin position="10"/>
        <end position="175"/>
    </location>
</feature>
<dbReference type="InterPro" id="IPR046818">
    <property type="entry name" value="MmeI_C"/>
</dbReference>
<dbReference type="Pfam" id="PF20464">
    <property type="entry name" value="MmeI_N"/>
    <property type="match status" value="1"/>
</dbReference>
<evidence type="ECO:0000313" key="10">
    <source>
        <dbReference type="EMBL" id="OGY59421.1"/>
    </source>
</evidence>
<dbReference type="Gene3D" id="3.40.50.150">
    <property type="entry name" value="Vaccinia Virus protein VP39"/>
    <property type="match status" value="1"/>
</dbReference>
<accession>A0A1G1Z435</accession>
<dbReference type="EC" id="2.1.1.72" evidence="1"/>
<dbReference type="AlphaFoldDB" id="A0A1G1Z435"/>
<evidence type="ECO:0000256" key="2">
    <source>
        <dbReference type="ARBA" id="ARBA00022603"/>
    </source>
</evidence>
<gene>
    <name evidence="10" type="ORF">A3B23_03850</name>
</gene>